<evidence type="ECO:0000256" key="4">
    <source>
        <dbReference type="ARBA" id="ARBA00022598"/>
    </source>
</evidence>
<keyword evidence="8 9" id="KW-0315">Glutamine amidotransferase</keyword>
<dbReference type="InterPro" id="IPR011698">
    <property type="entry name" value="GATase_3"/>
</dbReference>
<name>C4LFC4_TOLAT</name>
<feature type="active site" description="Nucleophile" evidence="9">
    <location>
        <position position="332"/>
    </location>
</feature>
<dbReference type="SUPFAM" id="SSF52317">
    <property type="entry name" value="Class I glutamine amidotransferase-like"/>
    <property type="match status" value="1"/>
</dbReference>
<dbReference type="GO" id="GO:0042242">
    <property type="term" value="F:cobyrinic acid a,c-diamide synthase activity"/>
    <property type="evidence" value="ECO:0007669"/>
    <property type="project" value="UniProtKB-UniRule"/>
</dbReference>
<dbReference type="RefSeq" id="WP_015878762.1">
    <property type="nucleotide sequence ID" value="NC_012691.1"/>
</dbReference>
<dbReference type="GO" id="GO:0009236">
    <property type="term" value="P:cobalamin biosynthetic process"/>
    <property type="evidence" value="ECO:0007669"/>
    <property type="project" value="UniProtKB-UniRule"/>
</dbReference>
<dbReference type="CDD" id="cd03130">
    <property type="entry name" value="GATase1_CobB"/>
    <property type="match status" value="1"/>
</dbReference>
<feature type="domain" description="CobQ/CobB/MinD/ParA nucleotide binding" evidence="10">
    <location>
        <begin position="6"/>
        <end position="190"/>
    </location>
</feature>
<dbReference type="Gene3D" id="3.40.50.880">
    <property type="match status" value="1"/>
</dbReference>
<evidence type="ECO:0000256" key="8">
    <source>
        <dbReference type="ARBA" id="ARBA00022962"/>
    </source>
</evidence>
<dbReference type="KEGG" id="tau:Tola_1681"/>
<dbReference type="InterPro" id="IPR004484">
    <property type="entry name" value="CbiA/CobB_synth"/>
</dbReference>
<accession>C4LFC4</accession>
<reference evidence="12 13" key="2">
    <citation type="journal article" date="2011" name="Stand. Genomic Sci.">
        <title>Complete genome sequence of Tolumonas auensis type strain (TA 4).</title>
        <authorList>
            <person name="Chertkov O."/>
            <person name="Copeland A."/>
            <person name="Lucas S."/>
            <person name="Lapidus A."/>
            <person name="Berry K.W."/>
            <person name="Detter J.C."/>
            <person name="Del Rio T.G."/>
            <person name="Hammon N."/>
            <person name="Dalin E."/>
            <person name="Tice H."/>
            <person name="Pitluck S."/>
            <person name="Richardson P."/>
            <person name="Bruce D."/>
            <person name="Goodwin L."/>
            <person name="Han C."/>
            <person name="Tapia R."/>
            <person name="Saunders E."/>
            <person name="Schmutz J."/>
            <person name="Brettin T."/>
            <person name="Larimer F."/>
            <person name="Land M."/>
            <person name="Hauser L."/>
            <person name="Spring S."/>
            <person name="Rohde M."/>
            <person name="Kyrpides N.C."/>
            <person name="Ivanova N."/>
            <person name="Goker M."/>
            <person name="Beller H.R."/>
            <person name="Klenk H.P."/>
            <person name="Woyke T."/>
        </authorList>
    </citation>
    <scope>NUCLEOTIDE SEQUENCE [LARGE SCALE GENOMIC DNA]</scope>
    <source>
        <strain evidence="13">DSM 9187 / TA4</strain>
    </source>
</reference>
<keyword evidence="4 9" id="KW-0436">Ligase</keyword>
<feature type="site" description="Increases nucleophilicity of active site Cys" evidence="9">
    <location>
        <position position="436"/>
    </location>
</feature>
<gene>
    <name evidence="9" type="primary">cbiA</name>
    <name evidence="12" type="ordered locus">Tola_1681</name>
</gene>
<dbReference type="eggNOG" id="COG1797">
    <property type="taxonomic scope" value="Bacteria"/>
</dbReference>
<evidence type="ECO:0000256" key="6">
    <source>
        <dbReference type="ARBA" id="ARBA00022840"/>
    </source>
</evidence>
<evidence type="ECO:0000313" key="12">
    <source>
        <dbReference type="EMBL" id="ACQ93291.1"/>
    </source>
</evidence>
<keyword evidence="5 9" id="KW-0547">Nucleotide-binding</keyword>
<dbReference type="PANTHER" id="PTHR43873:SF1">
    <property type="entry name" value="COBYRINATE A,C-DIAMIDE SYNTHASE"/>
    <property type="match status" value="1"/>
</dbReference>
<evidence type="ECO:0000256" key="2">
    <source>
        <dbReference type="ARBA" id="ARBA00006205"/>
    </source>
</evidence>
<comment type="catalytic activity">
    <reaction evidence="9">
        <text>cob(II)yrinate + 2 L-glutamine + 2 ATP + 2 H2O = cob(II)yrinate a,c diamide + 2 L-glutamate + 2 ADP + 2 phosphate + 2 H(+)</text>
        <dbReference type="Rhea" id="RHEA:26289"/>
        <dbReference type="ChEBI" id="CHEBI:15377"/>
        <dbReference type="ChEBI" id="CHEBI:15378"/>
        <dbReference type="ChEBI" id="CHEBI:29985"/>
        <dbReference type="ChEBI" id="CHEBI:30616"/>
        <dbReference type="ChEBI" id="CHEBI:43474"/>
        <dbReference type="ChEBI" id="CHEBI:58359"/>
        <dbReference type="ChEBI" id="CHEBI:58537"/>
        <dbReference type="ChEBI" id="CHEBI:58894"/>
        <dbReference type="ChEBI" id="CHEBI:456216"/>
        <dbReference type="EC" id="6.3.5.11"/>
    </reaction>
</comment>
<proteinExistence type="inferred from homology"/>
<dbReference type="HAMAP" id="MF_00027">
    <property type="entry name" value="CobB_CbiA"/>
    <property type="match status" value="1"/>
</dbReference>
<dbReference type="CDD" id="cd05388">
    <property type="entry name" value="CobB_N"/>
    <property type="match status" value="1"/>
</dbReference>
<keyword evidence="7 9" id="KW-0460">Magnesium</keyword>
<dbReference type="EC" id="6.3.5.11" evidence="9"/>
<evidence type="ECO:0000313" key="13">
    <source>
        <dbReference type="Proteomes" id="UP000009073"/>
    </source>
</evidence>
<dbReference type="UniPathway" id="UPA00148">
    <property type="reaction ID" value="UER00231"/>
</dbReference>
<comment type="domain">
    <text evidence="9">Comprises of two domains. The C-terminal domain contains the binding site for glutamine and catalyzes the hydrolysis of this substrate to glutamate and ammonia. The N-terminal domain is anticipated to bind ATP and cobyrinate and catalyzes the ultimate synthesis of the diamide product. The ammonia produced via the glutaminase domain is probably translocated to the adjacent domain via a molecular tunnel, where it reacts with an activated intermediate.</text>
</comment>
<evidence type="ECO:0000256" key="5">
    <source>
        <dbReference type="ARBA" id="ARBA00022741"/>
    </source>
</evidence>
<comment type="function">
    <text evidence="9">Catalyzes the ATP-dependent amidation of the two carboxylate groups at positions a and c of cobyrinate, using either L-glutamine or ammonia as the nitrogen source.</text>
</comment>
<evidence type="ECO:0000259" key="11">
    <source>
        <dbReference type="Pfam" id="PF07685"/>
    </source>
</evidence>
<organism evidence="12 13">
    <name type="scientific">Tolumonas auensis (strain DSM 9187 / NBRC 110442 / TA 4)</name>
    <dbReference type="NCBI Taxonomy" id="595494"/>
    <lineage>
        <taxon>Bacteria</taxon>
        <taxon>Pseudomonadati</taxon>
        <taxon>Pseudomonadota</taxon>
        <taxon>Gammaproteobacteria</taxon>
        <taxon>Aeromonadales</taxon>
        <taxon>Aeromonadaceae</taxon>
        <taxon>Tolumonas</taxon>
    </lineage>
</organism>
<evidence type="ECO:0000259" key="10">
    <source>
        <dbReference type="Pfam" id="PF01656"/>
    </source>
</evidence>
<dbReference type="AlphaFoldDB" id="C4LFC4"/>
<dbReference type="PROSITE" id="PS51274">
    <property type="entry name" value="GATASE_COBBQ"/>
    <property type="match status" value="1"/>
</dbReference>
<dbReference type="STRING" id="595494.Tola_1681"/>
<dbReference type="Proteomes" id="UP000009073">
    <property type="component" value="Chromosome"/>
</dbReference>
<comment type="pathway">
    <text evidence="9">Cofactor biosynthesis; adenosylcobalamin biosynthesis; cob(II)yrinate a,c-diamide from sirohydrochlorin (anaerobic route): step 10/10.</text>
</comment>
<protein>
    <recommendedName>
        <fullName evidence="9">Cobyrinate a,c-diamide synthase</fullName>
        <ecNumber evidence="9">6.3.5.11</ecNumber>
    </recommendedName>
    <alternativeName>
        <fullName evidence="9">Cobyrinic acid a,c-diamide synthetase</fullName>
    </alternativeName>
</protein>
<evidence type="ECO:0000256" key="7">
    <source>
        <dbReference type="ARBA" id="ARBA00022842"/>
    </source>
</evidence>
<evidence type="ECO:0000256" key="3">
    <source>
        <dbReference type="ARBA" id="ARBA00022573"/>
    </source>
</evidence>
<comment type="miscellaneous">
    <text evidence="9">The a and c carboxylates of cobyrinate are activated for nucleophilic attack via formation of a phosphorylated intermediate by ATP. CbiA catalyzes first the amidation of the c-carboxylate, and then that of the a-carboxylate.</text>
</comment>
<reference evidence="13" key="1">
    <citation type="submission" date="2009-05" db="EMBL/GenBank/DDBJ databases">
        <title>Complete sequence of Tolumonas auensis DSM 9187.</title>
        <authorList>
            <consortium name="US DOE Joint Genome Institute"/>
            <person name="Lucas S."/>
            <person name="Copeland A."/>
            <person name="Lapidus A."/>
            <person name="Glavina del Rio T."/>
            <person name="Tice H."/>
            <person name="Bruce D."/>
            <person name="Goodwin L."/>
            <person name="Pitluck S."/>
            <person name="Chertkov O."/>
            <person name="Brettin T."/>
            <person name="Detter J.C."/>
            <person name="Han C."/>
            <person name="Larimer F."/>
            <person name="Land M."/>
            <person name="Hauser L."/>
            <person name="Kyrpides N."/>
            <person name="Mikhailova N."/>
            <person name="Spring S."/>
            <person name="Beller H."/>
        </authorList>
    </citation>
    <scope>NUCLEOTIDE SEQUENCE [LARGE SCALE GENOMIC DNA]</scope>
    <source>
        <strain evidence="13">DSM 9187 / TA4</strain>
    </source>
</reference>
<keyword evidence="3 9" id="KW-0169">Cobalamin biosynthesis</keyword>
<dbReference type="InterPro" id="IPR002586">
    <property type="entry name" value="CobQ/CobB/MinD/ParA_Nub-bd_dom"/>
</dbReference>
<comment type="similarity">
    <text evidence="9">Belongs to the CobB/CbiA family.</text>
</comment>
<dbReference type="InterPro" id="IPR027417">
    <property type="entry name" value="P-loop_NTPase"/>
</dbReference>
<comment type="similarity">
    <text evidence="2">Belongs to the CobB/CobQ family. CobQ subfamily.</text>
</comment>
<feature type="domain" description="CobB/CobQ-like glutamine amidotransferase" evidence="11">
    <location>
        <begin position="251"/>
        <end position="442"/>
    </location>
</feature>
<dbReference type="NCBIfam" id="NF002204">
    <property type="entry name" value="PRK01077.1"/>
    <property type="match status" value="1"/>
</dbReference>
<keyword evidence="6 9" id="KW-0067">ATP-binding</keyword>
<dbReference type="OrthoDB" id="9764035at2"/>
<evidence type="ECO:0000256" key="1">
    <source>
        <dbReference type="ARBA" id="ARBA00001946"/>
    </source>
</evidence>
<evidence type="ECO:0000256" key="9">
    <source>
        <dbReference type="HAMAP-Rule" id="MF_00027"/>
    </source>
</evidence>
<dbReference type="HOGENOM" id="CLU_022752_2_0_6"/>
<dbReference type="Pfam" id="PF01656">
    <property type="entry name" value="CbiA"/>
    <property type="match status" value="1"/>
</dbReference>
<dbReference type="NCBIfam" id="TIGR00379">
    <property type="entry name" value="cobB"/>
    <property type="match status" value="1"/>
</dbReference>
<comment type="cofactor">
    <cofactor evidence="1 9">
        <name>Mg(2+)</name>
        <dbReference type="ChEBI" id="CHEBI:18420"/>
    </cofactor>
</comment>
<dbReference type="GO" id="GO:0005524">
    <property type="term" value="F:ATP binding"/>
    <property type="evidence" value="ECO:0007669"/>
    <property type="project" value="UniProtKB-UniRule"/>
</dbReference>
<sequence>MKAFLIGGTSSGSGKTTITLGLLRAYARRGLRVQPFKVGPDYIDTGWHTQVTGVASRNLDAFMLPESAIARLFHYHASKADIAIIEGVMGLFDGFGVDPLYCSSAGMARQLGCPVILIVDGKAVSTSAAATVLGFKLFEPSVQIAGVILNNVNSDSHFAMLKDAIELYCHIPVLGRVPVIKEINLPSRHLGLVTAHEQAELDLKWDLLADAIEQHIDLDRLAEIAEIPDLPEKPESLAPDSLIGVGSGLKLALAEDEAFNFYYQDNIELLEAAGIEIVRFSPLRDAVVPACDLIYLGGGYPEIHAATLSQNSSMLASVQQAHQRGVPIYAECGGLMYLGGSLTTASGDSYPMAGIFPGESRMTTSLKRFGYCQARAEQATLLAKTGDVIRGHEFHYSDFHTDLPTVFRFSKERDGVEMSHWYGGYQSGNTLASYLHVHFLQNPAMLLRWFEIARAVK</sequence>
<dbReference type="Pfam" id="PF07685">
    <property type="entry name" value="GATase_3"/>
    <property type="match status" value="1"/>
</dbReference>
<dbReference type="SUPFAM" id="SSF52540">
    <property type="entry name" value="P-loop containing nucleoside triphosphate hydrolases"/>
    <property type="match status" value="1"/>
</dbReference>
<dbReference type="InterPro" id="IPR029062">
    <property type="entry name" value="Class_I_gatase-like"/>
</dbReference>
<keyword evidence="13" id="KW-1185">Reference proteome</keyword>
<dbReference type="EMBL" id="CP001616">
    <property type="protein sequence ID" value="ACQ93291.1"/>
    <property type="molecule type" value="Genomic_DNA"/>
</dbReference>
<dbReference type="Gene3D" id="3.40.50.300">
    <property type="entry name" value="P-loop containing nucleotide triphosphate hydrolases"/>
    <property type="match status" value="2"/>
</dbReference>
<dbReference type="PANTHER" id="PTHR43873">
    <property type="entry name" value="COBYRINATE A,C-DIAMIDE SYNTHASE"/>
    <property type="match status" value="1"/>
</dbReference>